<accession>A0A8H5HBC7</accession>
<proteinExistence type="predicted"/>
<evidence type="ECO:0000313" key="1">
    <source>
        <dbReference type="EMBL" id="KAF5380095.1"/>
    </source>
</evidence>
<dbReference type="EMBL" id="JAACJP010000014">
    <property type="protein sequence ID" value="KAF5380095.1"/>
    <property type="molecule type" value="Genomic_DNA"/>
</dbReference>
<dbReference type="SUPFAM" id="SSF56112">
    <property type="entry name" value="Protein kinase-like (PK-like)"/>
    <property type="match status" value="1"/>
</dbReference>
<protein>
    <recommendedName>
        <fullName evidence="3">Protein kinase domain-containing protein</fullName>
    </recommendedName>
</protein>
<evidence type="ECO:0008006" key="3">
    <source>
        <dbReference type="Google" id="ProtNLM"/>
    </source>
</evidence>
<name>A0A8H5HBC7_9AGAR</name>
<organism evidence="1 2">
    <name type="scientific">Tricholomella constricta</name>
    <dbReference type="NCBI Taxonomy" id="117010"/>
    <lineage>
        <taxon>Eukaryota</taxon>
        <taxon>Fungi</taxon>
        <taxon>Dikarya</taxon>
        <taxon>Basidiomycota</taxon>
        <taxon>Agaricomycotina</taxon>
        <taxon>Agaricomycetes</taxon>
        <taxon>Agaricomycetidae</taxon>
        <taxon>Agaricales</taxon>
        <taxon>Tricholomatineae</taxon>
        <taxon>Lyophyllaceae</taxon>
        <taxon>Tricholomella</taxon>
    </lineage>
</organism>
<dbReference type="InterPro" id="IPR011009">
    <property type="entry name" value="Kinase-like_dom_sf"/>
</dbReference>
<reference evidence="1 2" key="1">
    <citation type="journal article" date="2020" name="ISME J.">
        <title>Uncovering the hidden diversity of litter-decomposition mechanisms in mushroom-forming fungi.</title>
        <authorList>
            <person name="Floudas D."/>
            <person name="Bentzer J."/>
            <person name="Ahren D."/>
            <person name="Johansson T."/>
            <person name="Persson P."/>
            <person name="Tunlid A."/>
        </authorList>
    </citation>
    <scope>NUCLEOTIDE SEQUENCE [LARGE SCALE GENOMIC DNA]</scope>
    <source>
        <strain evidence="1 2">CBS 661.87</strain>
    </source>
</reference>
<comment type="caution">
    <text evidence="1">The sequence shown here is derived from an EMBL/GenBank/DDBJ whole genome shotgun (WGS) entry which is preliminary data.</text>
</comment>
<keyword evidence="2" id="KW-1185">Reference proteome</keyword>
<dbReference type="Proteomes" id="UP000565441">
    <property type="component" value="Unassembled WGS sequence"/>
</dbReference>
<dbReference type="OrthoDB" id="2722301at2759"/>
<dbReference type="AlphaFoldDB" id="A0A8H5HBC7"/>
<evidence type="ECO:0000313" key="2">
    <source>
        <dbReference type="Proteomes" id="UP000565441"/>
    </source>
</evidence>
<sequence length="216" mass="25318">MNRDSKLHGGTHVLQTPPGEDDQWIYEERIDWWEADALKSWFLSKGYTLYNRTRFDGEPTQFMFPACDKQPDEHSFPYAHQHSNDVDDDWMQGPPFTTWCGHRNVIVYAQDSQGRHVAIKAVKDRSEEYQILRYLKENLIPTTMVHFENVLPVLELLSYDGYWFAVMPRFGPPSILVFRCLNFARRWGDIPFRPLARSMEEILQIIHSLLKVGPGS</sequence>
<gene>
    <name evidence="1" type="ORF">D9615_006220</name>
</gene>